<dbReference type="InterPro" id="IPR011330">
    <property type="entry name" value="Glyco_hydro/deAcase_b/a-brl"/>
</dbReference>
<protein>
    <recommendedName>
        <fullName evidence="3">Chitooligosaccharide deacetylase</fullName>
    </recommendedName>
    <alternativeName>
        <fullName evidence="4">Nodulation protein B</fullName>
    </alternativeName>
</protein>
<dbReference type="SUPFAM" id="SSF88713">
    <property type="entry name" value="Glycoside hydrolase/deacetylase"/>
    <property type="match status" value="1"/>
</dbReference>
<dbReference type="InterPro" id="IPR050248">
    <property type="entry name" value="Polysacc_deacetylase_ArnD"/>
</dbReference>
<reference evidence="6 7" key="1">
    <citation type="submission" date="2017-08" db="EMBL/GenBank/DDBJ databases">
        <title>Infants hospitalized years apart are colonized by the same room-sourced microbial strains.</title>
        <authorList>
            <person name="Brooks B."/>
            <person name="Olm M.R."/>
            <person name="Firek B.A."/>
            <person name="Baker R."/>
            <person name="Thomas B.C."/>
            <person name="Morowitz M.J."/>
            <person name="Banfield J.F."/>
        </authorList>
    </citation>
    <scope>NUCLEOTIDE SEQUENCE [LARGE SCALE GENOMIC DNA]</scope>
    <source>
        <strain evidence="6">S2_018_000_R2_101</strain>
    </source>
</reference>
<evidence type="ECO:0000313" key="7">
    <source>
        <dbReference type="Proteomes" id="UP000249066"/>
    </source>
</evidence>
<evidence type="ECO:0000259" key="5">
    <source>
        <dbReference type="PROSITE" id="PS51677"/>
    </source>
</evidence>
<comment type="function">
    <text evidence="1">Is involved in generating a small heat-stable compound (Nod), an acylated oligomer of N-acetylglucosamine, that stimulates mitosis in various plant protoplasts.</text>
</comment>
<dbReference type="InterPro" id="IPR002509">
    <property type="entry name" value="NODB_dom"/>
</dbReference>
<dbReference type="PANTHER" id="PTHR10587">
    <property type="entry name" value="GLYCOSYL TRANSFERASE-RELATED"/>
    <property type="match status" value="1"/>
</dbReference>
<dbReference type="Proteomes" id="UP000249066">
    <property type="component" value="Unassembled WGS sequence"/>
</dbReference>
<organism evidence="6 7">
    <name type="scientific">Sphingomonas sanxanigenens</name>
    <dbReference type="NCBI Taxonomy" id="397260"/>
    <lineage>
        <taxon>Bacteria</taxon>
        <taxon>Pseudomonadati</taxon>
        <taxon>Pseudomonadota</taxon>
        <taxon>Alphaproteobacteria</taxon>
        <taxon>Sphingomonadales</taxon>
        <taxon>Sphingomonadaceae</taxon>
        <taxon>Sphingomonas</taxon>
    </lineage>
</organism>
<dbReference type="GO" id="GO:0005975">
    <property type="term" value="P:carbohydrate metabolic process"/>
    <property type="evidence" value="ECO:0007669"/>
    <property type="project" value="InterPro"/>
</dbReference>
<name>A0A2W5C3F3_9SPHN</name>
<dbReference type="GO" id="GO:0016810">
    <property type="term" value="F:hydrolase activity, acting on carbon-nitrogen (but not peptide) bonds"/>
    <property type="evidence" value="ECO:0007669"/>
    <property type="project" value="InterPro"/>
</dbReference>
<evidence type="ECO:0000313" key="6">
    <source>
        <dbReference type="EMBL" id="PZO89845.1"/>
    </source>
</evidence>
<dbReference type="EMBL" id="QFNN01000044">
    <property type="protein sequence ID" value="PZO89845.1"/>
    <property type="molecule type" value="Genomic_DNA"/>
</dbReference>
<gene>
    <name evidence="6" type="ORF">DI623_08855</name>
</gene>
<comment type="similarity">
    <text evidence="2">Belongs to the polysaccharide deacetylase family.</text>
</comment>
<comment type="caution">
    <text evidence="6">The sequence shown here is derived from an EMBL/GenBank/DDBJ whole genome shotgun (WGS) entry which is preliminary data.</text>
</comment>
<dbReference type="PANTHER" id="PTHR10587:SF137">
    <property type="entry name" value="4-DEOXY-4-FORMAMIDO-L-ARABINOSE-PHOSPHOUNDECAPRENOL DEFORMYLASE ARND-RELATED"/>
    <property type="match status" value="1"/>
</dbReference>
<evidence type="ECO:0000256" key="2">
    <source>
        <dbReference type="ARBA" id="ARBA00010973"/>
    </source>
</evidence>
<evidence type="ECO:0000256" key="1">
    <source>
        <dbReference type="ARBA" id="ARBA00003236"/>
    </source>
</evidence>
<dbReference type="Gene3D" id="3.20.20.370">
    <property type="entry name" value="Glycoside hydrolase/deacetylase"/>
    <property type="match status" value="1"/>
</dbReference>
<evidence type="ECO:0000256" key="3">
    <source>
        <dbReference type="ARBA" id="ARBA00020071"/>
    </source>
</evidence>
<accession>A0A2W5C3F3</accession>
<evidence type="ECO:0000256" key="4">
    <source>
        <dbReference type="ARBA" id="ARBA00032976"/>
    </source>
</evidence>
<feature type="domain" description="NodB homology" evidence="5">
    <location>
        <begin position="43"/>
        <end position="230"/>
    </location>
</feature>
<sequence length="249" mass="26816">MLNRILRNVSSRLGPDARRRVRALTDPLLGPLGSIRSAANASDAVALTFDDGPDPEVTPRLLDLLAARGVKASFFVLTDKAAAQRPLIARMIAEGHEVGLHCDRHDRLTLLPVQQVRQRLAAARDALAALTGKPVRLFRPPYGAQSLATFFVARSLGLQVVVWGPIAEDWVEQAPAEAADRAVGASRGGDIVLLHDGLEIPEGEIAPRFDRVEMVRLILDGLAARGLRAVPVGSLIESAGARRTAWFRG</sequence>
<proteinExistence type="inferred from homology"/>
<dbReference type="Pfam" id="PF01522">
    <property type="entry name" value="Polysacc_deac_1"/>
    <property type="match status" value="1"/>
</dbReference>
<dbReference type="CDD" id="cd10959">
    <property type="entry name" value="CE4_NodB_like_3"/>
    <property type="match status" value="1"/>
</dbReference>
<dbReference type="AlphaFoldDB" id="A0A2W5C3F3"/>
<dbReference type="PROSITE" id="PS51677">
    <property type="entry name" value="NODB"/>
    <property type="match status" value="1"/>
</dbReference>